<evidence type="ECO:0000313" key="1">
    <source>
        <dbReference type="EMBL" id="QNO54342.1"/>
    </source>
</evidence>
<dbReference type="EMBL" id="MT631576">
    <property type="protein sequence ID" value="QNO54342.1"/>
    <property type="molecule type" value="Genomic_DNA"/>
</dbReference>
<dbReference type="AlphaFoldDB" id="A0A7G9Z258"/>
<name>A0A7G9Z258_9EURY</name>
<protein>
    <submittedName>
        <fullName evidence="1">Uncharacterized protein</fullName>
    </submittedName>
</protein>
<proteinExistence type="predicted"/>
<accession>A0A7G9Z258</accession>
<gene>
    <name evidence="1" type="ORF">DIMBOPOO_00014</name>
</gene>
<organism evidence="1">
    <name type="scientific">Candidatus Methanophaga sp. ANME-1 ERB7</name>
    <dbReference type="NCBI Taxonomy" id="2759913"/>
    <lineage>
        <taxon>Archaea</taxon>
        <taxon>Methanobacteriati</taxon>
        <taxon>Methanobacteriota</taxon>
        <taxon>Stenosarchaea group</taxon>
        <taxon>Methanomicrobia</taxon>
        <taxon>Candidatus Methanophagales</taxon>
        <taxon>Candidatus Methanophagaceae</taxon>
        <taxon>Candidatus Methanophaga</taxon>
    </lineage>
</organism>
<sequence>MLSRKSALIVAVNILSGFVAQRVRILASALERMLQLRYCLPGLWLLWLLAG</sequence>
<reference evidence="1" key="1">
    <citation type="submission" date="2020-06" db="EMBL/GenBank/DDBJ databases">
        <title>Unique genomic features of the anaerobic methanotrophic archaea.</title>
        <authorList>
            <person name="Chadwick G.L."/>
            <person name="Skennerton C.T."/>
            <person name="Laso-Perez R."/>
            <person name="Leu A.O."/>
            <person name="Speth D.R."/>
            <person name="Yu H."/>
            <person name="Morgan-Lang C."/>
            <person name="Hatzenpichler R."/>
            <person name="Goudeau D."/>
            <person name="Malmstrom R."/>
            <person name="Brazelton W.J."/>
            <person name="Woyke T."/>
            <person name="Hallam S.J."/>
            <person name="Tyson G.W."/>
            <person name="Wegener G."/>
            <person name="Boetius A."/>
            <person name="Orphan V."/>
        </authorList>
    </citation>
    <scope>NUCLEOTIDE SEQUENCE</scope>
</reference>